<comment type="caution">
    <text evidence="1">The sequence shown here is derived from an EMBL/GenBank/DDBJ whole genome shotgun (WGS) entry which is preliminary data.</text>
</comment>
<evidence type="ECO:0000313" key="2">
    <source>
        <dbReference type="Proteomes" id="UP000309673"/>
    </source>
</evidence>
<dbReference type="Proteomes" id="UP000309673">
    <property type="component" value="Unassembled WGS sequence"/>
</dbReference>
<dbReference type="RefSeq" id="WP_136778641.1">
    <property type="nucleotide sequence ID" value="NZ_SUPK01000007.1"/>
</dbReference>
<dbReference type="Gene3D" id="3.90.1530.10">
    <property type="entry name" value="Conserved hypothetical protein from pyrococcus furiosus pfu- 392566-001, ParB domain"/>
    <property type="match status" value="1"/>
</dbReference>
<dbReference type="InterPro" id="IPR036086">
    <property type="entry name" value="ParB/Sulfiredoxin_sf"/>
</dbReference>
<dbReference type="OrthoDB" id="2650331at2"/>
<reference evidence="1 2" key="1">
    <citation type="submission" date="2019-04" db="EMBL/GenBank/DDBJ databases">
        <title>Cohnella sp. nov., isolated from soil.</title>
        <authorList>
            <person name="Kim W."/>
        </authorList>
    </citation>
    <scope>NUCLEOTIDE SEQUENCE [LARGE SCALE GENOMIC DNA]</scope>
    <source>
        <strain evidence="1 2">CAU 1483</strain>
    </source>
</reference>
<protein>
    <submittedName>
        <fullName evidence="1">Uncharacterized protein</fullName>
    </submittedName>
</protein>
<accession>A0A4U0F8F0</accession>
<dbReference type="SUPFAM" id="SSF110849">
    <property type="entry name" value="ParB/Sulfiredoxin"/>
    <property type="match status" value="1"/>
</dbReference>
<gene>
    <name evidence="1" type="ORF">E5161_14985</name>
</gene>
<name>A0A4U0F8F0_9BACL</name>
<sequence>MKEGWDYTPLIVQHHEGELIISDGSHRHEAMRRLNYKECWVIIWDSDNQNGLQI</sequence>
<proteinExistence type="predicted"/>
<dbReference type="EMBL" id="SUPK01000007">
    <property type="protein sequence ID" value="TJY41013.1"/>
    <property type="molecule type" value="Genomic_DNA"/>
</dbReference>
<dbReference type="AlphaFoldDB" id="A0A4U0F8F0"/>
<organism evidence="1 2">
    <name type="scientific">Cohnella pontilimi</name>
    <dbReference type="NCBI Taxonomy" id="2564100"/>
    <lineage>
        <taxon>Bacteria</taxon>
        <taxon>Bacillati</taxon>
        <taxon>Bacillota</taxon>
        <taxon>Bacilli</taxon>
        <taxon>Bacillales</taxon>
        <taxon>Paenibacillaceae</taxon>
        <taxon>Cohnella</taxon>
    </lineage>
</organism>
<keyword evidence="2" id="KW-1185">Reference proteome</keyword>
<evidence type="ECO:0000313" key="1">
    <source>
        <dbReference type="EMBL" id="TJY41013.1"/>
    </source>
</evidence>